<dbReference type="GO" id="GO:0016491">
    <property type="term" value="F:oxidoreductase activity"/>
    <property type="evidence" value="ECO:0007669"/>
    <property type="project" value="InterPro"/>
</dbReference>
<evidence type="ECO:0000259" key="4">
    <source>
        <dbReference type="PROSITE" id="PS50905"/>
    </source>
</evidence>
<dbReference type="OrthoDB" id="45654at2157"/>
<keyword evidence="6" id="KW-1185">Reference proteome</keyword>
<dbReference type="Gene3D" id="1.20.1260.10">
    <property type="match status" value="1"/>
</dbReference>
<evidence type="ECO:0000256" key="2">
    <source>
        <dbReference type="ARBA" id="ARBA00022982"/>
    </source>
</evidence>
<dbReference type="CDD" id="cd01041">
    <property type="entry name" value="Rubrerythrin"/>
    <property type="match status" value="1"/>
</dbReference>
<comment type="caution">
    <text evidence="5">The sequence shown here is derived from an EMBL/GenBank/DDBJ whole genome shotgun (WGS) entry which is preliminary data.</text>
</comment>
<dbReference type="RefSeq" id="WP_086637798.1">
    <property type="nucleotide sequence ID" value="NZ_MRZU01000004.1"/>
</dbReference>
<proteinExistence type="predicted"/>
<dbReference type="PANTHER" id="PTHR33746:SF4">
    <property type="entry name" value="RUBRERYTHRIN"/>
    <property type="match status" value="1"/>
</dbReference>
<feature type="domain" description="Rubredoxin-like" evidence="3">
    <location>
        <begin position="151"/>
        <end position="179"/>
    </location>
</feature>
<dbReference type="InterPro" id="IPR003251">
    <property type="entry name" value="Rr_diiron-bd_dom"/>
</dbReference>
<dbReference type="SUPFAM" id="SSF57802">
    <property type="entry name" value="Rubredoxin-like"/>
    <property type="match status" value="1"/>
</dbReference>
<organism evidence="5 6">
    <name type="scientific">Methanonatronarchaeum thermophilum</name>
    <dbReference type="NCBI Taxonomy" id="1927129"/>
    <lineage>
        <taxon>Archaea</taxon>
        <taxon>Methanobacteriati</taxon>
        <taxon>Methanobacteriota</taxon>
        <taxon>Methanonatronarchaeia</taxon>
        <taxon>Methanonatronarchaeales</taxon>
        <taxon>Methanonatronarchaeaceae</taxon>
        <taxon>Methanonatronarchaeum</taxon>
    </lineage>
</organism>
<dbReference type="PROSITE" id="PS50903">
    <property type="entry name" value="RUBREDOXIN_LIKE"/>
    <property type="match status" value="1"/>
</dbReference>
<keyword evidence="1" id="KW-0813">Transport</keyword>
<dbReference type="InterPro" id="IPR024934">
    <property type="entry name" value="Rubredoxin-like_dom"/>
</dbReference>
<evidence type="ECO:0000313" key="5">
    <source>
        <dbReference type="EMBL" id="OUJ18531.1"/>
    </source>
</evidence>
<dbReference type="InterPro" id="IPR012347">
    <property type="entry name" value="Ferritin-like"/>
</dbReference>
<dbReference type="CDD" id="cd00729">
    <property type="entry name" value="rubredoxin_SM"/>
    <property type="match status" value="1"/>
</dbReference>
<evidence type="ECO:0000256" key="1">
    <source>
        <dbReference type="ARBA" id="ARBA00022448"/>
    </source>
</evidence>
<dbReference type="SUPFAM" id="SSF47240">
    <property type="entry name" value="Ferritin-like"/>
    <property type="match status" value="1"/>
</dbReference>
<keyword evidence="2" id="KW-0249">Electron transport</keyword>
<dbReference type="InterPro" id="IPR009078">
    <property type="entry name" value="Ferritin-like_SF"/>
</dbReference>
<dbReference type="Pfam" id="PF02915">
    <property type="entry name" value="Rubrerythrin"/>
    <property type="match status" value="1"/>
</dbReference>
<dbReference type="Pfam" id="PF21349">
    <property type="entry name" value="RUBY_RBDX"/>
    <property type="match status" value="1"/>
</dbReference>
<dbReference type="Proteomes" id="UP000195137">
    <property type="component" value="Unassembled WGS sequence"/>
</dbReference>
<dbReference type="EMBL" id="MRZU01000004">
    <property type="protein sequence ID" value="OUJ18531.1"/>
    <property type="molecule type" value="Genomic_DNA"/>
</dbReference>
<protein>
    <submittedName>
        <fullName evidence="5">Rubrerythrin</fullName>
    </submittedName>
</protein>
<sequence length="184" mass="20785">MKEMTYTNVRNAFSGESQAHMRYMLYSEVAMDEGFEGVSLLFDAVVFAEKVHAKNLLEISPEGVKASTAPMHSGLESTTENLDKSIHGEKFETEEMYPSYYEVAKKQGESKATRVFSWAMKAEKEHAELFKKAKNKVEEGKDIDIELINVCSRCGYTVDDKAPEKCPICGAPKLKFKEFTKNTK</sequence>
<dbReference type="PROSITE" id="PS50905">
    <property type="entry name" value="FERRITIN_LIKE"/>
    <property type="match status" value="1"/>
</dbReference>
<evidence type="ECO:0000313" key="6">
    <source>
        <dbReference type="Proteomes" id="UP000195137"/>
    </source>
</evidence>
<dbReference type="AlphaFoldDB" id="A0A1Y3GAP5"/>
<accession>A0A1Y3GAP5</accession>
<name>A0A1Y3GAP5_9EURY</name>
<dbReference type="InterPro" id="IPR048574">
    <property type="entry name" value="RUBY_RBDX"/>
</dbReference>
<dbReference type="PANTHER" id="PTHR33746">
    <property type="entry name" value="RUBRERYTHRIN"/>
    <property type="match status" value="1"/>
</dbReference>
<dbReference type="InterPro" id="IPR009040">
    <property type="entry name" value="Ferritin-like_diiron"/>
</dbReference>
<dbReference type="GO" id="GO:0005506">
    <property type="term" value="F:iron ion binding"/>
    <property type="evidence" value="ECO:0007669"/>
    <property type="project" value="InterPro"/>
</dbReference>
<dbReference type="Gene3D" id="2.20.28.10">
    <property type="match status" value="1"/>
</dbReference>
<evidence type="ECO:0000259" key="3">
    <source>
        <dbReference type="PROSITE" id="PS50903"/>
    </source>
</evidence>
<dbReference type="InterPro" id="IPR052753">
    <property type="entry name" value="Rbr2/Nigerythrin"/>
</dbReference>
<reference evidence="5 6" key="1">
    <citation type="submission" date="2016-12" db="EMBL/GenBank/DDBJ databases">
        <title>Discovery of methanogenic haloarchaea.</title>
        <authorList>
            <person name="Sorokin D.Y."/>
            <person name="Makarova K.S."/>
            <person name="Abbas B."/>
            <person name="Ferrer M."/>
            <person name="Golyshin P.N."/>
        </authorList>
    </citation>
    <scope>NUCLEOTIDE SEQUENCE [LARGE SCALE GENOMIC DNA]</scope>
    <source>
        <strain evidence="5">AMET1</strain>
    </source>
</reference>
<feature type="domain" description="Ferritin-like diiron" evidence="4">
    <location>
        <begin position="1"/>
        <end position="141"/>
    </location>
</feature>
<gene>
    <name evidence="5" type="ORF">AMET1_1450</name>
</gene>